<dbReference type="AlphaFoldDB" id="A0A3R5TF73"/>
<protein>
    <submittedName>
        <fullName evidence="1">Uncharacterized protein</fullName>
    </submittedName>
</protein>
<evidence type="ECO:0000313" key="1">
    <source>
        <dbReference type="EMBL" id="OPL07279.1"/>
    </source>
</evidence>
<keyword evidence="2" id="KW-1185">Reference proteome</keyword>
<organism evidence="1 2">
    <name type="scientific">Mytilus galloprovincialis</name>
    <name type="common">Mediterranean mussel</name>
    <dbReference type="NCBI Taxonomy" id="29158"/>
    <lineage>
        <taxon>Eukaryota</taxon>
        <taxon>Metazoa</taxon>
        <taxon>Spiralia</taxon>
        <taxon>Lophotrochozoa</taxon>
        <taxon>Mollusca</taxon>
        <taxon>Bivalvia</taxon>
        <taxon>Autobranchia</taxon>
        <taxon>Pteriomorphia</taxon>
        <taxon>Mytilida</taxon>
        <taxon>Mytiloidea</taxon>
        <taxon>Mytilidae</taxon>
        <taxon>Mytilinae</taxon>
        <taxon>Mytilus</taxon>
    </lineage>
</organism>
<proteinExistence type="predicted"/>
<accession>A0A3R5TF73</accession>
<name>A0A3R5TF73_MYTGA</name>
<evidence type="ECO:0000313" key="2">
    <source>
        <dbReference type="Proteomes" id="UP000266721"/>
    </source>
</evidence>
<dbReference type="Proteomes" id="UP000266721">
    <property type="component" value="Unassembled WGS sequence"/>
</dbReference>
<dbReference type="EMBL" id="KV626342">
    <property type="protein sequence ID" value="OPL07279.1"/>
    <property type="molecule type" value="Genomic_DNA"/>
</dbReference>
<reference evidence="1 2" key="1">
    <citation type="journal article" date="2016" name="PLoS ONE">
        <title>A First Insight into the Genome of the Filter-Feeder Mussel Mytilus galloprovincialis.</title>
        <authorList>
            <person name="Murgarella M."/>
            <person name="Puiu D."/>
            <person name="Novoa B."/>
            <person name="Figueras A."/>
            <person name="Posada D."/>
            <person name="Canchaya C."/>
        </authorList>
    </citation>
    <scope>NUCLEOTIDE SEQUENCE [LARGE SCALE GENOMIC DNA]</scope>
    <source>
        <tissue evidence="1">Muscle</tissue>
    </source>
</reference>
<feature type="non-terminal residue" evidence="1">
    <location>
        <position position="116"/>
    </location>
</feature>
<sequence length="116" mass="12196">LTTYYSNSAATKDDFNRVILYRISKGSLIANHVVIMNSTSTNVQNNVAAATNNLVKEGATLTIDNQAVGASTAAIYAPGGNATVTKNTTMCGTFYTWNTCPTSQECSIAGNGVPYC</sequence>
<gene>
    <name evidence="1" type="ORF">AM593_10243</name>
</gene>
<feature type="non-terminal residue" evidence="1">
    <location>
        <position position="1"/>
    </location>
</feature>